<dbReference type="InterPro" id="IPR027417">
    <property type="entry name" value="P-loop_NTPase"/>
</dbReference>
<feature type="coiled-coil region" evidence="18">
    <location>
        <begin position="541"/>
        <end position="654"/>
    </location>
</feature>
<feature type="compositionally biased region" description="Polar residues" evidence="19">
    <location>
        <begin position="1064"/>
        <end position="1079"/>
    </location>
</feature>
<dbReference type="GO" id="GO:0051231">
    <property type="term" value="P:spindle elongation"/>
    <property type="evidence" value="ECO:0007669"/>
    <property type="project" value="TreeGrafter"/>
</dbReference>
<keyword evidence="12" id="KW-0238">DNA-binding</keyword>
<dbReference type="InterPro" id="IPR019821">
    <property type="entry name" value="Kinesin_motor_CS"/>
</dbReference>
<evidence type="ECO:0000256" key="2">
    <source>
        <dbReference type="ARBA" id="ARBA00004123"/>
    </source>
</evidence>
<dbReference type="GO" id="GO:0008017">
    <property type="term" value="F:microtubule binding"/>
    <property type="evidence" value="ECO:0007669"/>
    <property type="project" value="InterPro"/>
</dbReference>
<evidence type="ECO:0000256" key="5">
    <source>
        <dbReference type="ARBA" id="ARBA00022701"/>
    </source>
</evidence>
<dbReference type="GO" id="GO:0005874">
    <property type="term" value="C:microtubule"/>
    <property type="evidence" value="ECO:0007669"/>
    <property type="project" value="UniProtKB-KW"/>
</dbReference>
<feature type="coiled-coil region" evidence="18">
    <location>
        <begin position="753"/>
        <end position="813"/>
    </location>
</feature>
<keyword evidence="13 17" id="KW-0505">Motor protein</keyword>
<dbReference type="CDD" id="cd01372">
    <property type="entry name" value="KISc_KIF4"/>
    <property type="match status" value="1"/>
</dbReference>
<dbReference type="Pfam" id="PF00225">
    <property type="entry name" value="Kinesin"/>
    <property type="match status" value="1"/>
</dbReference>
<feature type="binding site" evidence="17">
    <location>
        <begin position="85"/>
        <end position="92"/>
    </location>
    <ligand>
        <name>ATP</name>
        <dbReference type="ChEBI" id="CHEBI:30616"/>
    </ligand>
</feature>
<comment type="similarity">
    <text evidence="17">Belongs to the TRAFAC class myosin-kinesin ATPase superfamily. Kinesin family.</text>
</comment>
<comment type="cofactor">
    <cofactor evidence="16">
        <name>[2Fe-2S] cluster</name>
        <dbReference type="ChEBI" id="CHEBI:190135"/>
    </cofactor>
</comment>
<keyword evidence="9" id="KW-0408">Iron</keyword>
<evidence type="ECO:0000256" key="11">
    <source>
        <dbReference type="ARBA" id="ARBA00023054"/>
    </source>
</evidence>
<gene>
    <name evidence="21" type="ORF">PV328_005970</name>
</gene>
<organism evidence="21 22">
    <name type="scientific">Microctonus aethiopoides</name>
    <dbReference type="NCBI Taxonomy" id="144406"/>
    <lineage>
        <taxon>Eukaryota</taxon>
        <taxon>Metazoa</taxon>
        <taxon>Ecdysozoa</taxon>
        <taxon>Arthropoda</taxon>
        <taxon>Hexapoda</taxon>
        <taxon>Insecta</taxon>
        <taxon>Pterygota</taxon>
        <taxon>Neoptera</taxon>
        <taxon>Endopterygota</taxon>
        <taxon>Hymenoptera</taxon>
        <taxon>Apocrita</taxon>
        <taxon>Ichneumonoidea</taxon>
        <taxon>Braconidae</taxon>
        <taxon>Euphorinae</taxon>
        <taxon>Microctonus</taxon>
    </lineage>
</organism>
<dbReference type="SMART" id="SM00129">
    <property type="entry name" value="KISc"/>
    <property type="match status" value="1"/>
</dbReference>
<dbReference type="GO" id="GO:0051536">
    <property type="term" value="F:iron-sulfur cluster binding"/>
    <property type="evidence" value="ECO:0007669"/>
    <property type="project" value="UniProtKB-KW"/>
</dbReference>
<evidence type="ECO:0000256" key="3">
    <source>
        <dbReference type="ARBA" id="ARBA00004245"/>
    </source>
</evidence>
<dbReference type="SMART" id="SM01114">
    <property type="entry name" value="CXC"/>
    <property type="match status" value="1"/>
</dbReference>
<dbReference type="PROSITE" id="PS00411">
    <property type="entry name" value="KINESIN_MOTOR_1"/>
    <property type="match status" value="1"/>
</dbReference>
<evidence type="ECO:0000256" key="10">
    <source>
        <dbReference type="ARBA" id="ARBA00023014"/>
    </source>
</evidence>
<protein>
    <recommendedName>
        <fullName evidence="20">Kinesin motor domain-containing protein</fullName>
    </recommendedName>
</protein>
<dbReference type="Pfam" id="PF25764">
    <property type="entry name" value="KIF21A_4th"/>
    <property type="match status" value="1"/>
</dbReference>
<dbReference type="Gene3D" id="3.40.850.10">
    <property type="entry name" value="Kinesin motor domain"/>
    <property type="match status" value="1"/>
</dbReference>
<accession>A0AA39FN39</accession>
<keyword evidence="22" id="KW-1185">Reference proteome</keyword>
<dbReference type="GO" id="GO:0005875">
    <property type="term" value="C:microtubule associated complex"/>
    <property type="evidence" value="ECO:0007669"/>
    <property type="project" value="TreeGrafter"/>
</dbReference>
<dbReference type="GO" id="GO:0007018">
    <property type="term" value="P:microtubule-based movement"/>
    <property type="evidence" value="ECO:0007669"/>
    <property type="project" value="InterPro"/>
</dbReference>
<dbReference type="GO" id="GO:0005634">
    <property type="term" value="C:nucleus"/>
    <property type="evidence" value="ECO:0007669"/>
    <property type="project" value="UniProtKB-SubCell"/>
</dbReference>
<evidence type="ECO:0000256" key="6">
    <source>
        <dbReference type="ARBA" id="ARBA00022723"/>
    </source>
</evidence>
<dbReference type="PRINTS" id="PR00380">
    <property type="entry name" value="KINESINHEAVY"/>
</dbReference>
<keyword evidence="8 17" id="KW-0067">ATP-binding</keyword>
<evidence type="ECO:0000256" key="7">
    <source>
        <dbReference type="ARBA" id="ARBA00022741"/>
    </source>
</evidence>
<dbReference type="GO" id="GO:0003677">
    <property type="term" value="F:DNA binding"/>
    <property type="evidence" value="ECO:0007669"/>
    <property type="project" value="UniProtKB-KW"/>
</dbReference>
<evidence type="ECO:0000259" key="20">
    <source>
        <dbReference type="PROSITE" id="PS50067"/>
    </source>
</evidence>
<comment type="caution">
    <text evidence="21">The sequence shown here is derived from an EMBL/GenBank/DDBJ whole genome shotgun (WGS) entry which is preliminary data.</text>
</comment>
<evidence type="ECO:0000256" key="4">
    <source>
        <dbReference type="ARBA" id="ARBA00022490"/>
    </source>
</evidence>
<evidence type="ECO:0000256" key="9">
    <source>
        <dbReference type="ARBA" id="ARBA00023004"/>
    </source>
</evidence>
<keyword evidence="10" id="KW-0411">Iron-sulfur</keyword>
<feature type="domain" description="Kinesin motor" evidence="20">
    <location>
        <begin position="5"/>
        <end position="330"/>
    </location>
</feature>
<dbReference type="PANTHER" id="PTHR47969">
    <property type="entry name" value="CHROMOSOME-ASSOCIATED KINESIN KIF4A-RELATED"/>
    <property type="match status" value="1"/>
</dbReference>
<keyword evidence="7 17" id="KW-0547">Nucleotide-binding</keyword>
<dbReference type="InterPro" id="IPR027640">
    <property type="entry name" value="Kinesin-like_fam"/>
</dbReference>
<keyword evidence="14" id="KW-0206">Cytoskeleton</keyword>
<name>A0AA39FN39_9HYME</name>
<evidence type="ECO:0000256" key="13">
    <source>
        <dbReference type="ARBA" id="ARBA00023175"/>
    </source>
</evidence>
<proteinExistence type="inferred from homology"/>
<dbReference type="SUPFAM" id="SSF52540">
    <property type="entry name" value="P-loop containing nucleoside triphosphate hydrolases"/>
    <property type="match status" value="1"/>
</dbReference>
<evidence type="ECO:0000256" key="8">
    <source>
        <dbReference type="ARBA" id="ARBA00022840"/>
    </source>
</evidence>
<dbReference type="GO" id="GO:0005524">
    <property type="term" value="F:ATP binding"/>
    <property type="evidence" value="ECO:0007669"/>
    <property type="project" value="UniProtKB-UniRule"/>
</dbReference>
<comment type="subcellular location">
    <subcellularLocation>
        <location evidence="3">Cytoplasm</location>
        <location evidence="3">Cytoskeleton</location>
    </subcellularLocation>
    <subcellularLocation>
        <location evidence="2">Nucleus</location>
    </subcellularLocation>
</comment>
<keyword evidence="4" id="KW-0963">Cytoplasm</keyword>
<dbReference type="InterPro" id="IPR001752">
    <property type="entry name" value="Kinesin_motor_dom"/>
</dbReference>
<dbReference type="GO" id="GO:0005829">
    <property type="term" value="C:cytosol"/>
    <property type="evidence" value="ECO:0007669"/>
    <property type="project" value="UniProtKB-ARBA"/>
</dbReference>
<sequence length="1079" mass="123806">MSEDTVRVAVRIRPLVSTEIEQDCQNSINVIPENNQLHIIGRDKSFTFNHVFKTDTSHEEFYNAAVKNMIPNIFKGYNVTILAYGQTGSGKTYTMGTNYSGEEITGVIPRALHDVFTTINEKNDWTFKVSVSFMELYKEQLYDLLASDKQRKDCIVDIREENKEIKIMGITEKEVKTADEALDMLLKGSQGRATGATAMNNQSSRSHAIFTVSIHQQKNDDPSCATSAKFHLVDLAGSERSKKTGATGERFKEGVNINRGLLALGNVISQLGENGGNNFIPYRDSKLTRLLQDSLGGNSMTLMIACVSPADYNLDETLSTLRYADRAKKIKNRPIVNQDPKTAEINRLQAMVKELKMALLGQGTVFSCPPEHTELAEKNRELQKKLRQLMEKFNTSLINTMCMNERGELAENAKEQLCIGLSKILEEFSMFLKNDNIPDDHRNTLENIYHKLSELLVHQKKIDAEIINHLSCAPIPSFLEKSQNLSSSDLTDDDLDNHSEILTIDLDEEHAVHTLRQAERESEVHSINRALALKEELVLQLLNNASEFSEQTKEIQEMENEIKKLQMEKEQLIKTIETVHANNASAKLAETRRKKLMELEKKITDLTKKCVEQSRIIKSKEKSDSQVKNLASEIQSLKQTRVKLVREMRKEAEKFSQYKMKREREIHKLKDQDRKRQNQIVRMQTQHNKQQIVSKRKMEEACAIIKRLKETMEKQRQTQMRRDKSKTSKEEIKTLVSQEIAVMINTTDAKYSLEKLKKDRAVLSQNLSELEQLYKNNSSKQIKDQIKDLGDYIELRNVQISELQQKIIEADEENRKNAPWKSIQTLGDARIVIETLTEGFIECENKFNMKCHEYDELMEKYDETLMTLRKNELKEKAKQQRENNSKIPEITIVDTDDVKDSEIERLKRELEEANLRLAMQQPKKAKNSRVTQLLADEELAPSEFSDDSFMMEDDIDKDPDWKKTPLLKRSRTRFSKQINTSNNKVPTKRSSDGDIKCACRTKCTSGVCSCRKNGEICGDNCGCNPQICVNRDKNDTTSPYFLAGQDDNNSSKRPRTSSEDSRYENISNNKHSPENFMNN</sequence>
<evidence type="ECO:0000256" key="17">
    <source>
        <dbReference type="PROSITE-ProRule" id="PRU00283"/>
    </source>
</evidence>
<keyword evidence="6" id="KW-0479">Metal-binding</keyword>
<evidence type="ECO:0000313" key="22">
    <source>
        <dbReference type="Proteomes" id="UP001168990"/>
    </source>
</evidence>
<reference evidence="21" key="2">
    <citation type="submission" date="2023-03" db="EMBL/GenBank/DDBJ databases">
        <authorList>
            <person name="Inwood S.N."/>
            <person name="Skelly J.G."/>
            <person name="Guhlin J."/>
            <person name="Harrop T.W.R."/>
            <person name="Goldson S.G."/>
            <person name="Dearden P.K."/>
        </authorList>
    </citation>
    <scope>NUCLEOTIDE SEQUENCE</scope>
    <source>
        <strain evidence="21">Irish</strain>
        <tissue evidence="21">Whole body</tissue>
    </source>
</reference>
<dbReference type="GO" id="GO:0046872">
    <property type="term" value="F:metal ion binding"/>
    <property type="evidence" value="ECO:0007669"/>
    <property type="project" value="UniProtKB-KW"/>
</dbReference>
<dbReference type="AlphaFoldDB" id="A0AA39FN39"/>
<evidence type="ECO:0000256" key="1">
    <source>
        <dbReference type="ARBA" id="ARBA00001966"/>
    </source>
</evidence>
<dbReference type="FunFam" id="3.40.850.10:FF:000038">
    <property type="entry name" value="chromosome-associated kinesin KIF4A"/>
    <property type="match status" value="1"/>
</dbReference>
<keyword evidence="15" id="KW-0539">Nucleus</keyword>
<dbReference type="EMBL" id="JAQQBS010000002">
    <property type="protein sequence ID" value="KAK0172680.1"/>
    <property type="molecule type" value="Genomic_DNA"/>
</dbReference>
<reference evidence="21" key="1">
    <citation type="journal article" date="2023" name="bioRxiv">
        <title>Scaffold-level genome assemblies of two parasitoid biocontrol wasps reveal the parthenogenesis mechanism and an associated novel virus.</title>
        <authorList>
            <person name="Inwood S."/>
            <person name="Skelly J."/>
            <person name="Guhlin J."/>
            <person name="Harrop T."/>
            <person name="Goldson S."/>
            <person name="Dearden P."/>
        </authorList>
    </citation>
    <scope>NUCLEOTIDE SEQUENCE</scope>
    <source>
        <strain evidence="21">Irish</strain>
        <tissue evidence="21">Whole body</tissue>
    </source>
</reference>
<evidence type="ECO:0000313" key="21">
    <source>
        <dbReference type="EMBL" id="KAK0172680.1"/>
    </source>
</evidence>
<dbReference type="GO" id="GO:0007052">
    <property type="term" value="P:mitotic spindle organization"/>
    <property type="evidence" value="ECO:0007669"/>
    <property type="project" value="TreeGrafter"/>
</dbReference>
<feature type="coiled-coil region" evidence="18">
    <location>
        <begin position="896"/>
        <end position="923"/>
    </location>
</feature>
<evidence type="ECO:0000256" key="16">
    <source>
        <dbReference type="ARBA" id="ARBA00034078"/>
    </source>
</evidence>
<evidence type="ECO:0000256" key="18">
    <source>
        <dbReference type="SAM" id="Coils"/>
    </source>
</evidence>
<evidence type="ECO:0000256" key="15">
    <source>
        <dbReference type="ARBA" id="ARBA00023242"/>
    </source>
</evidence>
<dbReference type="InterPro" id="IPR036961">
    <property type="entry name" value="Kinesin_motor_dom_sf"/>
</dbReference>
<dbReference type="PROSITE" id="PS50067">
    <property type="entry name" value="KINESIN_MOTOR_2"/>
    <property type="match status" value="1"/>
</dbReference>
<dbReference type="InterPro" id="IPR033467">
    <property type="entry name" value="Tesmin/TSO1-like_CXC"/>
</dbReference>
<evidence type="ECO:0000256" key="14">
    <source>
        <dbReference type="ARBA" id="ARBA00023212"/>
    </source>
</evidence>
<evidence type="ECO:0000256" key="12">
    <source>
        <dbReference type="ARBA" id="ARBA00023125"/>
    </source>
</evidence>
<dbReference type="PANTHER" id="PTHR47969:SF15">
    <property type="entry name" value="CHROMOSOME-ASSOCIATED KINESIN KIF4A-RELATED"/>
    <property type="match status" value="1"/>
</dbReference>
<keyword evidence="11 18" id="KW-0175">Coiled coil</keyword>
<keyword evidence="5" id="KW-0493">Microtubule</keyword>
<dbReference type="Proteomes" id="UP001168990">
    <property type="component" value="Unassembled WGS sequence"/>
</dbReference>
<evidence type="ECO:0000256" key="19">
    <source>
        <dbReference type="SAM" id="MobiDB-lite"/>
    </source>
</evidence>
<feature type="region of interest" description="Disordered" evidence="19">
    <location>
        <begin position="1039"/>
        <end position="1079"/>
    </location>
</feature>
<comment type="cofactor">
    <cofactor evidence="1">
        <name>[4Fe-4S] cluster</name>
        <dbReference type="ChEBI" id="CHEBI:49883"/>
    </cofactor>
</comment>
<dbReference type="GO" id="GO:0003777">
    <property type="term" value="F:microtubule motor activity"/>
    <property type="evidence" value="ECO:0007669"/>
    <property type="project" value="InterPro"/>
</dbReference>